<dbReference type="Proteomes" id="UP000031443">
    <property type="component" value="Unassembled WGS sequence"/>
</dbReference>
<keyword evidence="2" id="KW-1185">Reference proteome</keyword>
<protein>
    <submittedName>
        <fullName evidence="1">Uncharacterized protein</fullName>
    </submittedName>
</protein>
<organism evidence="1 2">
    <name type="scientific">Chelonia mydas</name>
    <name type="common">Green sea-turtle</name>
    <name type="synonym">Chelonia agassizi</name>
    <dbReference type="NCBI Taxonomy" id="8469"/>
    <lineage>
        <taxon>Eukaryota</taxon>
        <taxon>Metazoa</taxon>
        <taxon>Chordata</taxon>
        <taxon>Craniata</taxon>
        <taxon>Vertebrata</taxon>
        <taxon>Euteleostomi</taxon>
        <taxon>Archelosauria</taxon>
        <taxon>Testudinata</taxon>
        <taxon>Testudines</taxon>
        <taxon>Cryptodira</taxon>
        <taxon>Durocryptodira</taxon>
        <taxon>Americhelydia</taxon>
        <taxon>Chelonioidea</taxon>
        <taxon>Cheloniidae</taxon>
        <taxon>Chelonia</taxon>
    </lineage>
</organism>
<proteinExistence type="predicted"/>
<gene>
    <name evidence="1" type="ORF">UY3_06277</name>
</gene>
<dbReference type="AlphaFoldDB" id="M7BWR5"/>
<dbReference type="EMBL" id="KB524804">
    <property type="protein sequence ID" value="EMP36513.1"/>
    <property type="molecule type" value="Genomic_DNA"/>
</dbReference>
<sequence>MASSVAQPTTVALPDPLDFSPKREPRSPFCCVFCGLSHIHPAIGCTASLGTCPYTNASDSGTVVDTGFGTTLVLPLATSSEPLTRLIDAPDFHACTVVNIDCGADADASDGPSVFIGTDKGISTSSVDGSSHRTDDGTNTWFSICSPGTVEHTIGTDTAPRVEGPLGDGWQAASAPYERFLFIVT</sequence>
<reference evidence="2" key="1">
    <citation type="journal article" date="2013" name="Nat. Genet.">
        <title>The draft genomes of soft-shell turtle and green sea turtle yield insights into the development and evolution of the turtle-specific body plan.</title>
        <authorList>
            <person name="Wang Z."/>
            <person name="Pascual-Anaya J."/>
            <person name="Zadissa A."/>
            <person name="Li W."/>
            <person name="Niimura Y."/>
            <person name="Huang Z."/>
            <person name="Li C."/>
            <person name="White S."/>
            <person name="Xiong Z."/>
            <person name="Fang D."/>
            <person name="Wang B."/>
            <person name="Ming Y."/>
            <person name="Chen Y."/>
            <person name="Zheng Y."/>
            <person name="Kuraku S."/>
            <person name="Pignatelli M."/>
            <person name="Herrero J."/>
            <person name="Beal K."/>
            <person name="Nozawa M."/>
            <person name="Li Q."/>
            <person name="Wang J."/>
            <person name="Zhang H."/>
            <person name="Yu L."/>
            <person name="Shigenobu S."/>
            <person name="Wang J."/>
            <person name="Liu J."/>
            <person name="Flicek P."/>
            <person name="Searle S."/>
            <person name="Wang J."/>
            <person name="Kuratani S."/>
            <person name="Yin Y."/>
            <person name="Aken B."/>
            <person name="Zhang G."/>
            <person name="Irie N."/>
        </authorList>
    </citation>
    <scope>NUCLEOTIDE SEQUENCE [LARGE SCALE GENOMIC DNA]</scope>
</reference>
<accession>M7BWR5</accession>
<evidence type="ECO:0000313" key="1">
    <source>
        <dbReference type="EMBL" id="EMP36513.1"/>
    </source>
</evidence>
<evidence type="ECO:0000313" key="2">
    <source>
        <dbReference type="Proteomes" id="UP000031443"/>
    </source>
</evidence>
<name>M7BWR5_CHEMY</name>